<evidence type="ECO:0008006" key="4">
    <source>
        <dbReference type="Google" id="ProtNLM"/>
    </source>
</evidence>
<feature type="transmembrane region" description="Helical" evidence="1">
    <location>
        <begin position="58"/>
        <end position="77"/>
    </location>
</feature>
<evidence type="ECO:0000313" key="2">
    <source>
        <dbReference type="EMBL" id="NBH31618.1"/>
    </source>
</evidence>
<evidence type="ECO:0000256" key="1">
    <source>
        <dbReference type="SAM" id="Phobius"/>
    </source>
</evidence>
<keyword evidence="1" id="KW-0812">Transmembrane</keyword>
<proteinExistence type="predicted"/>
<dbReference type="EMBL" id="QXWP01000009">
    <property type="protein sequence ID" value="NBH31618.1"/>
    <property type="molecule type" value="Genomic_DNA"/>
</dbReference>
<dbReference type="Proteomes" id="UP000481807">
    <property type="component" value="Unassembled WGS sequence"/>
</dbReference>
<dbReference type="AlphaFoldDB" id="A0AB36BJT3"/>
<reference evidence="2 3" key="1">
    <citation type="submission" date="2018-08" db="EMBL/GenBank/DDBJ databases">
        <title>Murine metabolic-syndrome-specific gut microbial biobank.</title>
        <authorList>
            <person name="Liu C."/>
        </authorList>
    </citation>
    <scope>NUCLEOTIDE SEQUENCE [LARGE SCALE GENOMIC DNA]</scope>
    <source>
        <strain evidence="2 3">1XD21-27</strain>
    </source>
</reference>
<sequence length="132" mass="15471">MNIGVKSVDIDEEDYIKYQNTRKTHGMVNFFAFVTCVMNFFIDEYLLNDGMSSTMTNIWNYIFIIAGLTVVLGFYITQKLLWNIVKKNKNEEQVVTPKLYKVFYSKTEVWSDLFLSFVILLLVVLKIIDVVK</sequence>
<evidence type="ECO:0000313" key="3">
    <source>
        <dbReference type="Proteomes" id="UP000481807"/>
    </source>
</evidence>
<protein>
    <recommendedName>
        <fullName evidence="4">DUF3278 domain-containing protein</fullName>
    </recommendedName>
</protein>
<accession>A0AB36BJT3</accession>
<feature type="transmembrane region" description="Helical" evidence="1">
    <location>
        <begin position="27"/>
        <end position="46"/>
    </location>
</feature>
<name>A0AB36BJT3_STAWA</name>
<feature type="transmembrane region" description="Helical" evidence="1">
    <location>
        <begin position="109"/>
        <end position="128"/>
    </location>
</feature>
<dbReference type="RefSeq" id="WP_160175630.1">
    <property type="nucleotide sequence ID" value="NZ_QXWP01000009.1"/>
</dbReference>
<keyword evidence="1" id="KW-1133">Transmembrane helix</keyword>
<keyword evidence="1" id="KW-0472">Membrane</keyword>
<organism evidence="2 3">
    <name type="scientific">Staphylococcus warneri</name>
    <dbReference type="NCBI Taxonomy" id="1292"/>
    <lineage>
        <taxon>Bacteria</taxon>
        <taxon>Bacillati</taxon>
        <taxon>Bacillota</taxon>
        <taxon>Bacilli</taxon>
        <taxon>Bacillales</taxon>
        <taxon>Staphylococcaceae</taxon>
        <taxon>Staphylococcus</taxon>
    </lineage>
</organism>
<gene>
    <name evidence="2" type="ORF">D3Z30_11605</name>
</gene>
<comment type="caution">
    <text evidence="2">The sequence shown here is derived from an EMBL/GenBank/DDBJ whole genome shotgun (WGS) entry which is preliminary data.</text>
</comment>